<keyword evidence="3 5" id="KW-0238">DNA-binding</keyword>
<dbReference type="InterPro" id="IPR044068">
    <property type="entry name" value="CB"/>
</dbReference>
<comment type="caution">
    <text evidence="8">The sequence shown here is derived from an EMBL/GenBank/DDBJ whole genome shotgun (WGS) entry which is preliminary data.</text>
</comment>
<gene>
    <name evidence="8" type="ORF">ETQ85_24470</name>
</gene>
<keyword evidence="2" id="KW-0229">DNA integration</keyword>
<evidence type="ECO:0000256" key="3">
    <source>
        <dbReference type="ARBA" id="ARBA00023125"/>
    </source>
</evidence>
<dbReference type="PROSITE" id="PS51898">
    <property type="entry name" value="TYR_RECOMBINASE"/>
    <property type="match status" value="1"/>
</dbReference>
<dbReference type="GO" id="GO:0015074">
    <property type="term" value="P:DNA integration"/>
    <property type="evidence" value="ECO:0007669"/>
    <property type="project" value="UniProtKB-KW"/>
</dbReference>
<dbReference type="PROSITE" id="PS51900">
    <property type="entry name" value="CB"/>
    <property type="match status" value="1"/>
</dbReference>
<dbReference type="InterPro" id="IPR050090">
    <property type="entry name" value="Tyrosine_recombinase_XerCD"/>
</dbReference>
<dbReference type="InterPro" id="IPR010998">
    <property type="entry name" value="Integrase_recombinase_N"/>
</dbReference>
<dbReference type="Proteomes" id="UP000389128">
    <property type="component" value="Unassembled WGS sequence"/>
</dbReference>
<feature type="domain" description="Core-binding (CB)" evidence="7">
    <location>
        <begin position="235"/>
        <end position="338"/>
    </location>
</feature>
<evidence type="ECO:0000256" key="5">
    <source>
        <dbReference type="PROSITE-ProRule" id="PRU01248"/>
    </source>
</evidence>
<comment type="similarity">
    <text evidence="1">Belongs to the 'phage' integrase family.</text>
</comment>
<dbReference type="Pfam" id="PF00589">
    <property type="entry name" value="Phage_integrase"/>
    <property type="match status" value="1"/>
</dbReference>
<name>A0A6C2CD96_9RHOO</name>
<keyword evidence="4" id="KW-0233">DNA recombination</keyword>
<evidence type="ECO:0000313" key="9">
    <source>
        <dbReference type="Proteomes" id="UP000389128"/>
    </source>
</evidence>
<dbReference type="AlphaFoldDB" id="A0A6C2CD96"/>
<dbReference type="GO" id="GO:0003677">
    <property type="term" value="F:DNA binding"/>
    <property type="evidence" value="ECO:0007669"/>
    <property type="project" value="UniProtKB-UniRule"/>
</dbReference>
<dbReference type="CDD" id="cd00397">
    <property type="entry name" value="DNA_BRE_C"/>
    <property type="match status" value="1"/>
</dbReference>
<organism evidence="8 9">
    <name type="scientific">Zoogloea oleivorans</name>
    <dbReference type="NCBI Taxonomy" id="1552750"/>
    <lineage>
        <taxon>Bacteria</taxon>
        <taxon>Pseudomonadati</taxon>
        <taxon>Pseudomonadota</taxon>
        <taxon>Betaproteobacteria</taxon>
        <taxon>Rhodocyclales</taxon>
        <taxon>Zoogloeaceae</taxon>
        <taxon>Zoogloea</taxon>
    </lineage>
</organism>
<dbReference type="InterPro" id="IPR011010">
    <property type="entry name" value="DNA_brk_join_enz"/>
</dbReference>
<evidence type="ECO:0000313" key="8">
    <source>
        <dbReference type="EMBL" id="TYC51383.1"/>
    </source>
</evidence>
<dbReference type="PANTHER" id="PTHR30349">
    <property type="entry name" value="PHAGE INTEGRASE-RELATED"/>
    <property type="match status" value="1"/>
</dbReference>
<reference evidence="8 9" key="1">
    <citation type="submission" date="2019-01" db="EMBL/GenBank/DDBJ databases">
        <title>Zoogloea oleivorans genome sequencing and assembly.</title>
        <authorList>
            <person name="Tancsics A."/>
            <person name="Farkas M."/>
            <person name="Kriszt B."/>
            <person name="Maroti G."/>
            <person name="Horvath B."/>
        </authorList>
    </citation>
    <scope>NUCLEOTIDE SEQUENCE [LARGE SCALE GENOMIC DNA]</scope>
    <source>
        <strain evidence="8 9">Buc</strain>
    </source>
</reference>
<dbReference type="SUPFAM" id="SSF56349">
    <property type="entry name" value="DNA breaking-rejoining enzymes"/>
    <property type="match status" value="1"/>
</dbReference>
<dbReference type="InterPro" id="IPR002104">
    <property type="entry name" value="Integrase_catalytic"/>
</dbReference>
<dbReference type="EMBL" id="SDKK01000042">
    <property type="protein sequence ID" value="TYC51383.1"/>
    <property type="molecule type" value="Genomic_DNA"/>
</dbReference>
<dbReference type="InterPro" id="IPR013762">
    <property type="entry name" value="Integrase-like_cat_sf"/>
</dbReference>
<proteinExistence type="inferred from homology"/>
<dbReference type="GO" id="GO:0006310">
    <property type="term" value="P:DNA recombination"/>
    <property type="evidence" value="ECO:0007669"/>
    <property type="project" value="UniProtKB-KW"/>
</dbReference>
<evidence type="ECO:0000259" key="6">
    <source>
        <dbReference type="PROSITE" id="PS51898"/>
    </source>
</evidence>
<dbReference type="RefSeq" id="WP_148581627.1">
    <property type="nucleotide sequence ID" value="NZ_SDKK01000042.1"/>
</dbReference>
<dbReference type="PANTHER" id="PTHR30349:SF41">
    <property type="entry name" value="INTEGRASE_RECOMBINASE PROTEIN MJ0367-RELATED"/>
    <property type="match status" value="1"/>
</dbReference>
<protein>
    <submittedName>
        <fullName evidence="8">Integrase</fullName>
    </submittedName>
</protein>
<dbReference type="InterPro" id="IPR022169">
    <property type="entry name" value="DUF3701"/>
</dbReference>
<dbReference type="Gene3D" id="1.10.443.10">
    <property type="entry name" value="Intergrase catalytic core"/>
    <property type="match status" value="1"/>
</dbReference>
<dbReference type="Gene3D" id="1.10.150.130">
    <property type="match status" value="1"/>
</dbReference>
<evidence type="ECO:0000259" key="7">
    <source>
        <dbReference type="PROSITE" id="PS51900"/>
    </source>
</evidence>
<feature type="domain" description="Tyr recombinase" evidence="6">
    <location>
        <begin position="372"/>
        <end position="598"/>
    </location>
</feature>
<evidence type="ECO:0000256" key="1">
    <source>
        <dbReference type="ARBA" id="ARBA00008857"/>
    </source>
</evidence>
<sequence>MAQNTVVAPEEPHYTRADFTALRASLNKLDISFIAGNYYTEDDLEELGCESPSDLQGRLDDMRDHLINRASAANPHIADALRNARKSARWSKVALDFLFQAAEFHSSQPQPSDSVTAWLKPRVAKHLQAEGVRTLQDLHRLIELRGPSWWRPVPRLGEGKAASILRWLQRHEKTLGRLTVIGTKTASDAALPAVVLDPHGTKAILVPLDGIRLPAELDGSTGINRADKFSLIYARNDLEAVQAYLVKFKSQSHTFRAYQKELERLLLWAIYKRRRPLSSLLIDDCELYKLFLAAPDPEWIGPRTKRWSPRWKPFEGPLSPASQQHAVTIVRGFFTWLQDVRYLAGNPWIAVANPRKEKPIESMQIDKALPEDLWKELSREGGYLDQAIAHRPGNEQAQMRLGKAALLLIGHSGIRREEAATATRGRLKMIVNAGIPLAELAVLGKGLRWRTVFMPDAAVQAIREHWEDRGQDFDDLKSHADSHLLSPIIIPSTPTASQKHLQEDSGQAHGFVPGSLWRIVTKTLKTVADDQRIEMTNQEREILRHRATHALRHTFATVAVGNEVPLDVMQKLLGHASLDTTSIYVQAERKRSIAEMSKFFGGDKQGK</sequence>
<dbReference type="Pfam" id="PF12482">
    <property type="entry name" value="DUF3701"/>
    <property type="match status" value="1"/>
</dbReference>
<keyword evidence="9" id="KW-1185">Reference proteome</keyword>
<evidence type="ECO:0000256" key="4">
    <source>
        <dbReference type="ARBA" id="ARBA00023172"/>
    </source>
</evidence>
<dbReference type="OrthoDB" id="8610787at2"/>
<evidence type="ECO:0000256" key="2">
    <source>
        <dbReference type="ARBA" id="ARBA00022908"/>
    </source>
</evidence>
<accession>A0A6C2CD96</accession>